<feature type="compositionally biased region" description="Polar residues" evidence="1">
    <location>
        <begin position="1"/>
        <end position="10"/>
    </location>
</feature>
<gene>
    <name evidence="2" type="ORF">U6N30_16920</name>
</gene>
<keyword evidence="3" id="KW-1185">Reference proteome</keyword>
<proteinExistence type="predicted"/>
<protein>
    <submittedName>
        <fullName evidence="2">Uncharacterized protein</fullName>
    </submittedName>
</protein>
<feature type="compositionally biased region" description="Polar residues" evidence="1">
    <location>
        <begin position="46"/>
        <end position="58"/>
    </location>
</feature>
<dbReference type="RefSeq" id="WP_324273169.1">
    <property type="nucleotide sequence ID" value="NZ_CP141261.1"/>
</dbReference>
<name>A0ABZ1ATA5_9ACTN</name>
<evidence type="ECO:0000256" key="1">
    <source>
        <dbReference type="SAM" id="MobiDB-lite"/>
    </source>
</evidence>
<reference evidence="2 3" key="1">
    <citation type="submission" date="2023-12" db="EMBL/GenBank/DDBJ databases">
        <title>Blastococcus brunescens sp. nov., an actonobacterium isolated from sandstone collected in sahara desert.</title>
        <authorList>
            <person name="Gtari M."/>
            <person name="Ghodhbane F."/>
        </authorList>
    </citation>
    <scope>NUCLEOTIDE SEQUENCE [LARGE SCALE GENOMIC DNA]</scope>
    <source>
        <strain evidence="2 3">BMG 8361</strain>
    </source>
</reference>
<evidence type="ECO:0000313" key="3">
    <source>
        <dbReference type="Proteomes" id="UP001324287"/>
    </source>
</evidence>
<sequence length="58" mass="5834">MEANSGQATPPRNPAGRRYSPQAQISASGTGSSLASTGRRALLSPRCSTSTSAPGDSK</sequence>
<dbReference type="EMBL" id="CP141261">
    <property type="protein sequence ID" value="WRL61809.1"/>
    <property type="molecule type" value="Genomic_DNA"/>
</dbReference>
<feature type="compositionally biased region" description="Low complexity" evidence="1">
    <location>
        <begin position="26"/>
        <end position="38"/>
    </location>
</feature>
<evidence type="ECO:0000313" key="2">
    <source>
        <dbReference type="EMBL" id="WRL61809.1"/>
    </source>
</evidence>
<organism evidence="2 3">
    <name type="scientific">Blastococcus brunescens</name>
    <dbReference type="NCBI Taxonomy" id="1564165"/>
    <lineage>
        <taxon>Bacteria</taxon>
        <taxon>Bacillati</taxon>
        <taxon>Actinomycetota</taxon>
        <taxon>Actinomycetes</taxon>
        <taxon>Geodermatophilales</taxon>
        <taxon>Geodermatophilaceae</taxon>
        <taxon>Blastococcus</taxon>
    </lineage>
</organism>
<feature type="region of interest" description="Disordered" evidence="1">
    <location>
        <begin position="1"/>
        <end position="58"/>
    </location>
</feature>
<dbReference type="Proteomes" id="UP001324287">
    <property type="component" value="Chromosome"/>
</dbReference>
<accession>A0ABZ1ATA5</accession>